<evidence type="ECO:0000256" key="1">
    <source>
        <dbReference type="SAM" id="MobiDB-lite"/>
    </source>
</evidence>
<proteinExistence type="predicted"/>
<feature type="region of interest" description="Disordered" evidence="1">
    <location>
        <begin position="45"/>
        <end position="98"/>
    </location>
</feature>
<evidence type="ECO:0000313" key="2">
    <source>
        <dbReference type="EMBL" id="RKP15080.1"/>
    </source>
</evidence>
<accession>A0A4P9YAH1</accession>
<name>A0A4P9YAH1_9FUNG</name>
<dbReference type="AlphaFoldDB" id="A0A4P9YAH1"/>
<dbReference type="Proteomes" id="UP000267251">
    <property type="component" value="Unassembled WGS sequence"/>
</dbReference>
<keyword evidence="3" id="KW-1185">Reference proteome</keyword>
<organism evidence="2 3">
    <name type="scientific">Piptocephalis cylindrospora</name>
    <dbReference type="NCBI Taxonomy" id="1907219"/>
    <lineage>
        <taxon>Eukaryota</taxon>
        <taxon>Fungi</taxon>
        <taxon>Fungi incertae sedis</taxon>
        <taxon>Zoopagomycota</taxon>
        <taxon>Zoopagomycotina</taxon>
        <taxon>Zoopagomycetes</taxon>
        <taxon>Zoopagales</taxon>
        <taxon>Piptocephalidaceae</taxon>
        <taxon>Piptocephalis</taxon>
    </lineage>
</organism>
<evidence type="ECO:0000313" key="3">
    <source>
        <dbReference type="Proteomes" id="UP000267251"/>
    </source>
</evidence>
<reference evidence="3" key="1">
    <citation type="journal article" date="2018" name="Nat. Microbiol.">
        <title>Leveraging single-cell genomics to expand the fungal tree of life.</title>
        <authorList>
            <person name="Ahrendt S.R."/>
            <person name="Quandt C.A."/>
            <person name="Ciobanu D."/>
            <person name="Clum A."/>
            <person name="Salamov A."/>
            <person name="Andreopoulos B."/>
            <person name="Cheng J.F."/>
            <person name="Woyke T."/>
            <person name="Pelin A."/>
            <person name="Henrissat B."/>
            <person name="Reynolds N.K."/>
            <person name="Benny G.L."/>
            <person name="Smith M.E."/>
            <person name="James T.Y."/>
            <person name="Grigoriev I.V."/>
        </authorList>
    </citation>
    <scope>NUCLEOTIDE SEQUENCE [LARGE SCALE GENOMIC DNA]</scope>
</reference>
<protein>
    <submittedName>
        <fullName evidence="2">Uncharacterized protein</fullName>
    </submittedName>
</protein>
<feature type="region of interest" description="Disordered" evidence="1">
    <location>
        <begin position="136"/>
        <end position="155"/>
    </location>
</feature>
<gene>
    <name evidence="2" type="ORF">BJ684DRAFT_14630</name>
</gene>
<sequence>MIKTGVGEFHGDIPFPKVEGSKLGPVHVVLTQFADWIGNKLALPQGGTVTSHNNNNNNNERNPSPKQPMQPPQAQSGRGGKSRGGHRGGGGGGGRVRGAPQAFQYEMAPLTDDNMSKPPVVSMALETVVWRADRHFGSRPKDPRANRGGVRQGGRRRMGARIITHPSLIFAQSHSDGPVKRSHAHMKTTVNFSAQHYRFGNSILPSIPLPQ</sequence>
<feature type="compositionally biased region" description="Gly residues" evidence="1">
    <location>
        <begin position="87"/>
        <end position="96"/>
    </location>
</feature>
<feature type="compositionally biased region" description="Basic and acidic residues" evidence="1">
    <location>
        <begin position="136"/>
        <end position="145"/>
    </location>
</feature>
<dbReference type="EMBL" id="KZ987759">
    <property type="protein sequence ID" value="RKP15080.1"/>
    <property type="molecule type" value="Genomic_DNA"/>
</dbReference>